<gene>
    <name evidence="3" type="ORF">NSP04_00945</name>
</gene>
<organism evidence="3 4">
    <name type="scientific">Limnobacter parvus</name>
    <dbReference type="NCBI Taxonomy" id="2939690"/>
    <lineage>
        <taxon>Bacteria</taxon>
        <taxon>Pseudomonadati</taxon>
        <taxon>Pseudomonadota</taxon>
        <taxon>Betaproteobacteria</taxon>
        <taxon>Burkholderiales</taxon>
        <taxon>Burkholderiaceae</taxon>
        <taxon>Limnobacter</taxon>
    </lineage>
</organism>
<keyword evidence="4" id="KW-1185">Reference proteome</keyword>
<comment type="similarity">
    <text evidence="1">Belongs to the glycosyltransferase 2 family. WaaE/KdtX subfamily.</text>
</comment>
<name>A0ABT1XD57_9BURK</name>
<comment type="caution">
    <text evidence="3">The sequence shown here is derived from an EMBL/GenBank/DDBJ whole genome shotgun (WGS) entry which is preliminary data.</text>
</comment>
<dbReference type="PANTHER" id="PTHR43630">
    <property type="entry name" value="POLY-BETA-1,6-N-ACETYL-D-GLUCOSAMINE SYNTHASE"/>
    <property type="match status" value="1"/>
</dbReference>
<feature type="domain" description="Glycosyltransferase 2-like" evidence="2">
    <location>
        <begin position="2"/>
        <end position="108"/>
    </location>
</feature>
<sequence length="293" mass="33948">MVLTYNEAIHLERCMASVIDLAHEIVVVDCGSTDDTSKIARRFGASVFHNPWVNYSTQFKFAVSKVNSNCKWIMRLDADEYLTEELKVSVSDFLINTSDGISGVFFRRRMAFMGRKIIYGGVFPAEMLRLFRAGRGSIECRWMDEHIKVEGKTVVLNGELIDDNLNSLTWWIDKHNKYASREAIDMLNLQFGFMEYDSVASMSGDSQASLKRWVKEKVYSRMPMGFRAFAYFFYRYVIRLGVLDGKEGAMFHFLQGFWYRYLVDCKVYEVKKCMREQSVGIKAAIKNVLNIEL</sequence>
<dbReference type="CDD" id="cd02511">
    <property type="entry name" value="Beta4Glucosyltransferase"/>
    <property type="match status" value="1"/>
</dbReference>
<evidence type="ECO:0000313" key="4">
    <source>
        <dbReference type="Proteomes" id="UP001165267"/>
    </source>
</evidence>
<dbReference type="RefSeq" id="WP_257510647.1">
    <property type="nucleotide sequence ID" value="NZ_JANKHG010000001.1"/>
</dbReference>
<dbReference type="Pfam" id="PF00535">
    <property type="entry name" value="Glycos_transf_2"/>
    <property type="match status" value="1"/>
</dbReference>
<protein>
    <submittedName>
        <fullName evidence="3">Glycosyltransferase family 2 protein</fullName>
    </submittedName>
</protein>
<dbReference type="Proteomes" id="UP001165267">
    <property type="component" value="Unassembled WGS sequence"/>
</dbReference>
<dbReference type="InterPro" id="IPR001173">
    <property type="entry name" value="Glyco_trans_2-like"/>
</dbReference>
<dbReference type="Gene3D" id="3.90.550.10">
    <property type="entry name" value="Spore Coat Polysaccharide Biosynthesis Protein SpsA, Chain A"/>
    <property type="match status" value="1"/>
</dbReference>
<evidence type="ECO:0000256" key="1">
    <source>
        <dbReference type="ARBA" id="ARBA00038494"/>
    </source>
</evidence>
<dbReference type="InterPro" id="IPR029044">
    <property type="entry name" value="Nucleotide-diphossugar_trans"/>
</dbReference>
<reference evidence="3" key="1">
    <citation type="submission" date="2022-07" db="EMBL/GenBank/DDBJ databases">
        <authorList>
            <person name="Xamxidin M."/>
        </authorList>
    </citation>
    <scope>NUCLEOTIDE SEQUENCE</scope>
    <source>
        <strain evidence="3">YS8-69</strain>
    </source>
</reference>
<evidence type="ECO:0000259" key="2">
    <source>
        <dbReference type="Pfam" id="PF00535"/>
    </source>
</evidence>
<proteinExistence type="inferred from homology"/>
<dbReference type="SUPFAM" id="SSF53448">
    <property type="entry name" value="Nucleotide-diphospho-sugar transferases"/>
    <property type="match status" value="1"/>
</dbReference>
<accession>A0ABT1XD57</accession>
<evidence type="ECO:0000313" key="3">
    <source>
        <dbReference type="EMBL" id="MCR2745210.1"/>
    </source>
</evidence>
<dbReference type="EMBL" id="JANKHG010000001">
    <property type="protein sequence ID" value="MCR2745210.1"/>
    <property type="molecule type" value="Genomic_DNA"/>
</dbReference>
<dbReference type="PANTHER" id="PTHR43630:SF2">
    <property type="entry name" value="GLYCOSYLTRANSFERASE"/>
    <property type="match status" value="1"/>
</dbReference>